<dbReference type="Pfam" id="PF00018">
    <property type="entry name" value="SH3_1"/>
    <property type="match status" value="1"/>
</dbReference>
<evidence type="ECO:0000259" key="20">
    <source>
        <dbReference type="PROSITE" id="PS50008"/>
    </source>
</evidence>
<keyword evidence="6" id="KW-0106">Calcium</keyword>
<feature type="domain" description="SH3" evidence="17">
    <location>
        <begin position="773"/>
        <end position="834"/>
    </location>
</feature>
<evidence type="ECO:0000256" key="8">
    <source>
        <dbReference type="ARBA" id="ARBA00022999"/>
    </source>
</evidence>
<evidence type="ECO:0000259" key="16">
    <source>
        <dbReference type="PROSITE" id="PS50001"/>
    </source>
</evidence>
<dbReference type="InterPro" id="IPR000980">
    <property type="entry name" value="SH2"/>
</dbReference>
<evidence type="ECO:0000259" key="19">
    <source>
        <dbReference type="PROSITE" id="PS50004"/>
    </source>
</evidence>
<dbReference type="InterPro" id="IPR035023">
    <property type="entry name" value="PLC-gamma_C-SH2"/>
</dbReference>
<dbReference type="SUPFAM" id="SSF50729">
    <property type="entry name" value="PH domain-like"/>
    <property type="match status" value="1"/>
</dbReference>
<dbReference type="CDD" id="cd16201">
    <property type="entry name" value="EFh_PI-PLCgamma"/>
    <property type="match status" value="1"/>
</dbReference>
<dbReference type="InterPro" id="IPR011993">
    <property type="entry name" value="PH-like_dom_sf"/>
</dbReference>
<reference evidence="22" key="1">
    <citation type="submission" date="2025-08" db="UniProtKB">
        <authorList>
            <consortium name="RefSeq"/>
        </authorList>
    </citation>
    <scope>IDENTIFICATION</scope>
    <source>
        <tissue evidence="22">Whole sample</tissue>
    </source>
</reference>
<dbReference type="PROSITE" id="PS50002">
    <property type="entry name" value="SH3"/>
    <property type="match status" value="1"/>
</dbReference>
<dbReference type="InterPro" id="IPR057061">
    <property type="entry name" value="PLCG_EF-hand_2"/>
</dbReference>
<dbReference type="Pfam" id="PF00387">
    <property type="entry name" value="PI-PLC-Y"/>
    <property type="match status" value="1"/>
</dbReference>
<dbReference type="GO" id="GO:0032587">
    <property type="term" value="C:ruffle membrane"/>
    <property type="evidence" value="ECO:0007669"/>
    <property type="project" value="TreeGrafter"/>
</dbReference>
<dbReference type="InterPro" id="IPR000008">
    <property type="entry name" value="C2_dom"/>
</dbReference>
<dbReference type="Pfam" id="PF23583">
    <property type="entry name" value="EF_HAND_2_PLCG"/>
    <property type="match status" value="1"/>
</dbReference>
<feature type="coiled-coil region" evidence="15">
    <location>
        <begin position="1201"/>
        <end position="1247"/>
    </location>
</feature>
<dbReference type="InterPro" id="IPR036860">
    <property type="entry name" value="SH2_dom_sf"/>
</dbReference>
<dbReference type="OrthoDB" id="269822at2759"/>
<keyword evidence="3" id="KW-0597">Phosphoprotein</keyword>
<dbReference type="GO" id="GO:0048015">
    <property type="term" value="P:phosphatidylinositol-mediated signaling"/>
    <property type="evidence" value="ECO:0007669"/>
    <property type="project" value="TreeGrafter"/>
</dbReference>
<evidence type="ECO:0000256" key="3">
    <source>
        <dbReference type="ARBA" id="ARBA00022553"/>
    </source>
</evidence>
<dbReference type="GeneID" id="111132178"/>
<dbReference type="Pfam" id="PF00168">
    <property type="entry name" value="C2"/>
    <property type="match status" value="1"/>
</dbReference>
<dbReference type="SMART" id="SM00149">
    <property type="entry name" value="PLCYc"/>
    <property type="match status" value="1"/>
</dbReference>
<dbReference type="SMART" id="SM00233">
    <property type="entry name" value="PH"/>
    <property type="match status" value="2"/>
</dbReference>
<evidence type="ECO:0000256" key="4">
    <source>
        <dbReference type="ARBA" id="ARBA00022737"/>
    </source>
</evidence>
<dbReference type="GO" id="GO:0009395">
    <property type="term" value="P:phospholipid catabolic process"/>
    <property type="evidence" value="ECO:0007669"/>
    <property type="project" value="UniProtKB-UniRule"/>
</dbReference>
<evidence type="ECO:0000256" key="7">
    <source>
        <dbReference type="ARBA" id="ARBA00022963"/>
    </source>
</evidence>
<comment type="cofactor">
    <cofactor evidence="1">
        <name>Ca(2+)</name>
        <dbReference type="ChEBI" id="CHEBI:29108"/>
    </cofactor>
</comment>
<dbReference type="InterPro" id="IPR011992">
    <property type="entry name" value="EF-hand-dom_pair"/>
</dbReference>
<evidence type="ECO:0000259" key="17">
    <source>
        <dbReference type="PROSITE" id="PS50002"/>
    </source>
</evidence>
<keyword evidence="10 11" id="KW-0807">Transducer</keyword>
<feature type="domain" description="SH2" evidence="16">
    <location>
        <begin position="650"/>
        <end position="738"/>
    </location>
</feature>
<dbReference type="Proteomes" id="UP000694844">
    <property type="component" value="Chromosome 5"/>
</dbReference>
<dbReference type="PROSITE" id="PS50008">
    <property type="entry name" value="PIPLC_Y_DOMAIN"/>
    <property type="match status" value="1"/>
</dbReference>
<dbReference type="SUPFAM" id="SSF51695">
    <property type="entry name" value="PLC-like phosphodiesterases"/>
    <property type="match status" value="2"/>
</dbReference>
<gene>
    <name evidence="22" type="primary">LOC111132178</name>
</gene>
<keyword evidence="15" id="KW-0175">Coiled coil</keyword>
<evidence type="ECO:0000256" key="2">
    <source>
        <dbReference type="ARBA" id="ARBA00022443"/>
    </source>
</evidence>
<dbReference type="InterPro" id="IPR017946">
    <property type="entry name" value="PLC-like_Pdiesterase_TIM-brl"/>
</dbReference>
<dbReference type="KEGG" id="cvn:111132178"/>
<keyword evidence="2 13" id="KW-0728">SH3 domain</keyword>
<evidence type="ECO:0000259" key="18">
    <source>
        <dbReference type="PROSITE" id="PS50003"/>
    </source>
</evidence>
<proteinExistence type="predicted"/>
<dbReference type="Pfam" id="PF00017">
    <property type="entry name" value="SH2"/>
    <property type="match status" value="2"/>
</dbReference>
<dbReference type="SMART" id="SM00252">
    <property type="entry name" value="SH2"/>
    <property type="match status" value="2"/>
</dbReference>
<keyword evidence="7 11" id="KW-0442">Lipid degradation</keyword>
<dbReference type="InterPro" id="IPR001452">
    <property type="entry name" value="SH3_domain"/>
</dbReference>
<comment type="function">
    <text evidence="11">Mediates the production of the second messenger molecules diacylglycerol (DAG) and inositol 1,4,5-trisphosphate (IP3). Plays an important role in the regulation of intracellular signaling cascades.</text>
</comment>
<dbReference type="GO" id="GO:0010634">
    <property type="term" value="P:positive regulation of epithelial cell migration"/>
    <property type="evidence" value="ECO:0007669"/>
    <property type="project" value="TreeGrafter"/>
</dbReference>
<dbReference type="PANTHER" id="PTHR10336:SF159">
    <property type="entry name" value="1-PHOSPHATIDYLINOSITOL 4,5-BISPHOSPHATE PHOSPHODIESTERASE GAMMA"/>
    <property type="match status" value="1"/>
</dbReference>
<dbReference type="CDD" id="cd10341">
    <property type="entry name" value="SH2_N-SH2_PLC_gamma_like"/>
    <property type="match status" value="1"/>
</dbReference>
<feature type="domain" description="PI-PLC Y-box" evidence="20">
    <location>
        <begin position="925"/>
        <end position="1042"/>
    </location>
</feature>
<dbReference type="PRINTS" id="PR00401">
    <property type="entry name" value="SH2DOMAIN"/>
</dbReference>
<sequence>MASVTNEVEIYRCLERGLVVTIFFSKKKPEKKTLQVKLETRQLVWIRAMGAKPDGTLNLREVREVRDGRNSKDFDRWPEEARKLDPALCFVIFYGSDFKLKTLSVVATNADEFRIWKQGLEKLEKTAKEAPYQLQLERWLRREFYLMEKMGYDTVTLKNLKAWLPRINYKLTTNRLREKFQEVSRKDEITYEEFAALFHKLVHVPEIIANYVCHYCEDKNNERLIMPEMFQRFLLDEQKENFAENISVVKTLMVKFLEDPMRHKGNVYFTDTEFEDYLFSKDNQVWDTQYDRVYQDMTHPLAHYWIASSHNTYLTGDQISSESAVEAYVRVLRMGCRCIELDCWDGPDGYPSIYHGHTLTSKIKFLDVLRAIKDHAWVASDYPLILSLENHCGLGQQRNMAMAFRDTFGTELLVEPVDIDFKKLPSPEQLKKKVILKHKKLPSEGRSAELVEVRVDDVTRDGDVSNSLRTGVMYLEDTIEQQWHPHFFVLTPTRMFWTKETNQNEEEEEQDDNTPAIEGVKKKMGDRPQDELHFGEKWFHGKLEGGRRTAIELLNEYSYLGDGVFLVRDSDTFIGDFSLSFWRRNAVEHCRIKSKQEMGQVKYYLIETTLFDSLYDLITYYRQVPLRSPSFVMKLTQPVPQLKSHEDKEWYHDNLSRAAAEDMLKRIPSDGAFLIRRGQAGDSYAISFRADGKIKHCRIELDGRLFAIGSAEFESLIDLVKYYEKNPLYNKVKLKIPVSQSLVESRGTVCLNGEDQLYGDGIYHQPNEISPQTSKLRVRAMYDYNASRSDELSFSKGTIITNVTKTDNGWWRGETPTSRGPMLFPAQLVDEIEEEESTDQQPLGTLQKGSIDIQGCRTDRSGRPDKPFTFKIFTRSMPNPVEVAVDTEEEMIKWIEAIEQCTTRMAGEKMVDKQMEKRKCLARELSDLIIYAVAVPFDHEKVLKKMSHIAEMSSFSEIKIEKYCSQSYSHFFLHYNRNQLSRCYPKGARVDSSNYDPMPMWNVGCQMVAMNYQTPDRSMQLNEGRFLNNGKCGYVLQPDIMRRPEFDPCNKQSIKKDVDPLTLSVKIIGARHLVKSGKGIISPFVEIEITGLDYDKSKFKTTTISPPNGLNPIWKDNNCGIFDLICPEMALIRFVVYDEDTFGEPNFVGQATYPVTCLHPGYRSVPLKNGFSEEMEMAALLIHVDKRNPKESDDSEIYSCIQDLRDRKETLLDNINDLIQRGQVDRATRLQEDLKETEQSLIQKSAERRQRNIHSFIEQSISESKHVNGRFASTRPIVYSRSSNS</sequence>
<dbReference type="InterPro" id="IPR001192">
    <property type="entry name" value="PI-PLC_fam"/>
</dbReference>
<evidence type="ECO:0000256" key="9">
    <source>
        <dbReference type="ARBA" id="ARBA00023098"/>
    </source>
</evidence>
<dbReference type="SMART" id="SM00326">
    <property type="entry name" value="SH3"/>
    <property type="match status" value="1"/>
</dbReference>
<dbReference type="InterPro" id="IPR035024">
    <property type="entry name" value="PLC-gamma_N-SH2"/>
</dbReference>
<dbReference type="Gene3D" id="2.30.29.30">
    <property type="entry name" value="Pleckstrin-homology domain (PH domain)/Phosphotyrosine-binding domain (PTB)"/>
    <property type="match status" value="2"/>
</dbReference>
<dbReference type="InterPro" id="IPR000909">
    <property type="entry name" value="PLipase_C_PInositol-sp_X_dom"/>
</dbReference>
<dbReference type="FunFam" id="3.30.505.10:FF:000009">
    <property type="entry name" value="1-phosphatidylinositol 4,5-bisphosphate phosphodiesterase gamma"/>
    <property type="match status" value="1"/>
</dbReference>
<dbReference type="CDD" id="cd13362">
    <property type="entry name" value="PH_PLC_gamma"/>
    <property type="match status" value="1"/>
</dbReference>
<evidence type="ECO:0000256" key="6">
    <source>
        <dbReference type="ARBA" id="ARBA00022837"/>
    </source>
</evidence>
<dbReference type="Pfam" id="PF00388">
    <property type="entry name" value="PI-PLC-X"/>
    <property type="match status" value="1"/>
</dbReference>
<dbReference type="SUPFAM" id="SSF47473">
    <property type="entry name" value="EF-hand"/>
    <property type="match status" value="1"/>
</dbReference>
<dbReference type="GO" id="GO:0051209">
    <property type="term" value="P:release of sequestered calcium ion into cytosol"/>
    <property type="evidence" value="ECO:0007669"/>
    <property type="project" value="TreeGrafter"/>
</dbReference>
<evidence type="ECO:0000313" key="21">
    <source>
        <dbReference type="Proteomes" id="UP000694844"/>
    </source>
</evidence>
<evidence type="ECO:0000256" key="13">
    <source>
        <dbReference type="PROSITE-ProRule" id="PRU00192"/>
    </source>
</evidence>
<dbReference type="SUPFAM" id="SSF55550">
    <property type="entry name" value="SH2 domain"/>
    <property type="match status" value="1"/>
</dbReference>
<dbReference type="GO" id="GO:0046488">
    <property type="term" value="P:phosphatidylinositol metabolic process"/>
    <property type="evidence" value="ECO:0007669"/>
    <property type="project" value="TreeGrafter"/>
</dbReference>
<comment type="catalytic activity">
    <reaction evidence="11 14">
        <text>a 1,2-diacyl-sn-glycero-3-phospho-(1D-myo-inositol-4,5-bisphosphate) + H2O = 1D-myo-inositol 1,4,5-trisphosphate + a 1,2-diacyl-sn-glycerol + H(+)</text>
        <dbReference type="Rhea" id="RHEA:33179"/>
        <dbReference type="ChEBI" id="CHEBI:15377"/>
        <dbReference type="ChEBI" id="CHEBI:15378"/>
        <dbReference type="ChEBI" id="CHEBI:17815"/>
        <dbReference type="ChEBI" id="CHEBI:58456"/>
        <dbReference type="ChEBI" id="CHEBI:203600"/>
        <dbReference type="EC" id="3.1.4.11"/>
    </reaction>
</comment>
<dbReference type="InterPro" id="IPR036028">
    <property type="entry name" value="SH3-like_dom_sf"/>
</dbReference>
<dbReference type="Gene3D" id="3.30.505.10">
    <property type="entry name" value="SH2 domain"/>
    <property type="match status" value="2"/>
</dbReference>
<dbReference type="InterPro" id="IPR016279">
    <property type="entry name" value="PLC-gamma"/>
</dbReference>
<evidence type="ECO:0000256" key="5">
    <source>
        <dbReference type="ARBA" id="ARBA00022801"/>
    </source>
</evidence>
<dbReference type="InterPro" id="IPR001711">
    <property type="entry name" value="PLipase_C_Pinositol-sp_Y"/>
</dbReference>
<dbReference type="SUPFAM" id="SSF50044">
    <property type="entry name" value="SH3-domain"/>
    <property type="match status" value="1"/>
</dbReference>
<dbReference type="CDD" id="cd09932">
    <property type="entry name" value="SH2_C-SH2_PLC_gamma_like"/>
    <property type="match status" value="1"/>
</dbReference>
<dbReference type="EC" id="3.1.4.11" evidence="11"/>
<evidence type="ECO:0000313" key="22">
    <source>
        <dbReference type="RefSeq" id="XP_022335649.1"/>
    </source>
</evidence>
<keyword evidence="4" id="KW-0677">Repeat</keyword>
<evidence type="ECO:0000256" key="12">
    <source>
        <dbReference type="PROSITE-ProRule" id="PRU00191"/>
    </source>
</evidence>
<keyword evidence="8 12" id="KW-0727">SH2 domain</keyword>
<dbReference type="PRINTS" id="PR00390">
    <property type="entry name" value="PHPHLIPASEC"/>
</dbReference>
<dbReference type="PIRSF" id="PIRSF000952">
    <property type="entry name" value="PLC-gamma"/>
    <property type="match status" value="1"/>
</dbReference>
<evidence type="ECO:0000256" key="1">
    <source>
        <dbReference type="ARBA" id="ARBA00001913"/>
    </source>
</evidence>
<dbReference type="InterPro" id="IPR001849">
    <property type="entry name" value="PH_domain"/>
</dbReference>
<name>A0A8B8E7K4_CRAVI</name>
<feature type="domain" description="PH" evidence="18">
    <location>
        <begin position="756"/>
        <end position="903"/>
    </location>
</feature>
<dbReference type="SUPFAM" id="SSF49562">
    <property type="entry name" value="C2 domain (Calcium/lipid-binding domain, CaLB)"/>
    <property type="match status" value="1"/>
</dbReference>
<dbReference type="Gene3D" id="2.30.30.40">
    <property type="entry name" value="SH3 Domains"/>
    <property type="match status" value="1"/>
</dbReference>
<dbReference type="PROSITE" id="PS50001">
    <property type="entry name" value="SH2"/>
    <property type="match status" value="2"/>
</dbReference>
<keyword evidence="21" id="KW-1185">Reference proteome</keyword>
<dbReference type="PANTHER" id="PTHR10336">
    <property type="entry name" value="PHOSPHOINOSITIDE-SPECIFIC PHOSPHOLIPASE C FAMILY PROTEIN"/>
    <property type="match status" value="1"/>
</dbReference>
<dbReference type="Pfam" id="PF23329">
    <property type="entry name" value="EF_HAND_1_PLCG"/>
    <property type="match status" value="1"/>
</dbReference>
<keyword evidence="5 11" id="KW-0378">Hydrolase</keyword>
<protein>
    <recommendedName>
        <fullName evidence="11">1-phosphatidylinositol 4,5-bisphosphate phosphodiesterase gamma</fullName>
        <ecNumber evidence="11">3.1.4.11</ecNumber>
    </recommendedName>
</protein>
<evidence type="ECO:0000256" key="14">
    <source>
        <dbReference type="RuleBase" id="RU361133"/>
    </source>
</evidence>
<feature type="domain" description="C2" evidence="19">
    <location>
        <begin position="1044"/>
        <end position="1169"/>
    </location>
</feature>
<dbReference type="PROSITE" id="PS50007">
    <property type="entry name" value="PIPLC_X_DOMAIN"/>
    <property type="match status" value="1"/>
</dbReference>
<dbReference type="Pfam" id="PF00169">
    <property type="entry name" value="PH"/>
    <property type="match status" value="1"/>
</dbReference>
<evidence type="ECO:0000256" key="15">
    <source>
        <dbReference type="SAM" id="Coils"/>
    </source>
</evidence>
<dbReference type="PROSITE" id="PS50003">
    <property type="entry name" value="PH_DOMAIN"/>
    <property type="match status" value="1"/>
</dbReference>
<dbReference type="SMART" id="SM00239">
    <property type="entry name" value="C2"/>
    <property type="match status" value="1"/>
</dbReference>
<accession>A0A8B8E7K4</accession>
<evidence type="ECO:0000256" key="11">
    <source>
        <dbReference type="PIRNR" id="PIRNR000952"/>
    </source>
</evidence>
<dbReference type="SMART" id="SM00148">
    <property type="entry name" value="PLCXc"/>
    <property type="match status" value="1"/>
</dbReference>
<dbReference type="CDD" id="cd00275">
    <property type="entry name" value="C2_PLC_like"/>
    <property type="match status" value="1"/>
</dbReference>
<dbReference type="FunFam" id="3.30.505.10:FF:000011">
    <property type="entry name" value="1-phosphatidylinositol 4,5-bisphosphate phosphodiesterase gamma"/>
    <property type="match status" value="1"/>
</dbReference>
<dbReference type="RefSeq" id="XP_022335649.1">
    <property type="nucleotide sequence ID" value="XM_022479941.1"/>
</dbReference>
<dbReference type="Gene3D" id="2.60.40.150">
    <property type="entry name" value="C2 domain"/>
    <property type="match status" value="1"/>
</dbReference>
<organism evidence="21 22">
    <name type="scientific">Crassostrea virginica</name>
    <name type="common">Eastern oyster</name>
    <dbReference type="NCBI Taxonomy" id="6565"/>
    <lineage>
        <taxon>Eukaryota</taxon>
        <taxon>Metazoa</taxon>
        <taxon>Spiralia</taxon>
        <taxon>Lophotrochozoa</taxon>
        <taxon>Mollusca</taxon>
        <taxon>Bivalvia</taxon>
        <taxon>Autobranchia</taxon>
        <taxon>Pteriomorphia</taxon>
        <taxon>Ostreida</taxon>
        <taxon>Ostreoidea</taxon>
        <taxon>Ostreidae</taxon>
        <taxon>Crassostrea</taxon>
    </lineage>
</organism>
<dbReference type="InterPro" id="IPR035892">
    <property type="entry name" value="C2_domain_sf"/>
</dbReference>
<dbReference type="InterPro" id="IPR056586">
    <property type="entry name" value="EF-hand_PLCG1"/>
</dbReference>
<evidence type="ECO:0000256" key="10">
    <source>
        <dbReference type="ARBA" id="ARBA00023224"/>
    </source>
</evidence>
<dbReference type="GO" id="GO:0004435">
    <property type="term" value="F:phosphatidylinositol-4,5-bisphosphate phospholipase C activity"/>
    <property type="evidence" value="ECO:0007669"/>
    <property type="project" value="UniProtKB-UniRule"/>
</dbReference>
<keyword evidence="9 11" id="KW-0443">Lipid metabolism</keyword>
<dbReference type="PROSITE" id="PS50004">
    <property type="entry name" value="C2"/>
    <property type="match status" value="1"/>
</dbReference>
<feature type="domain" description="SH2" evidence="16">
    <location>
        <begin position="538"/>
        <end position="639"/>
    </location>
</feature>
<dbReference type="Gene3D" id="3.20.20.190">
    <property type="entry name" value="Phosphatidylinositol (PI) phosphodiesterase"/>
    <property type="match status" value="2"/>
</dbReference>